<dbReference type="Proteomes" id="UP001497680">
    <property type="component" value="Unassembled WGS sequence"/>
</dbReference>
<name>A0ACC0D126_9PEZI</name>
<organism evidence="1 2">
    <name type="scientific">Hypoxylon rubiginosum</name>
    <dbReference type="NCBI Taxonomy" id="110542"/>
    <lineage>
        <taxon>Eukaryota</taxon>
        <taxon>Fungi</taxon>
        <taxon>Dikarya</taxon>
        <taxon>Ascomycota</taxon>
        <taxon>Pezizomycotina</taxon>
        <taxon>Sordariomycetes</taxon>
        <taxon>Xylariomycetidae</taxon>
        <taxon>Xylariales</taxon>
        <taxon>Hypoxylaceae</taxon>
        <taxon>Hypoxylon</taxon>
    </lineage>
</organism>
<proteinExistence type="predicted"/>
<evidence type="ECO:0000313" key="2">
    <source>
        <dbReference type="Proteomes" id="UP001497680"/>
    </source>
</evidence>
<evidence type="ECO:0000313" key="1">
    <source>
        <dbReference type="EMBL" id="KAI6086343.1"/>
    </source>
</evidence>
<protein>
    <submittedName>
        <fullName evidence="1">Uncharacterized protein</fullName>
    </submittedName>
</protein>
<dbReference type="EMBL" id="MU394316">
    <property type="protein sequence ID" value="KAI6086343.1"/>
    <property type="molecule type" value="Genomic_DNA"/>
</dbReference>
<comment type="caution">
    <text evidence="1">The sequence shown here is derived from an EMBL/GenBank/DDBJ whole genome shotgun (WGS) entry which is preliminary data.</text>
</comment>
<reference evidence="1 2" key="1">
    <citation type="journal article" date="2022" name="New Phytol.">
        <title>Ecological generalism drives hyperdiversity of secondary metabolite gene clusters in xylarialean endophytes.</title>
        <authorList>
            <person name="Franco M.E.E."/>
            <person name="Wisecaver J.H."/>
            <person name="Arnold A.E."/>
            <person name="Ju Y.M."/>
            <person name="Slot J.C."/>
            <person name="Ahrendt S."/>
            <person name="Moore L.P."/>
            <person name="Eastman K.E."/>
            <person name="Scott K."/>
            <person name="Konkel Z."/>
            <person name="Mondo S.J."/>
            <person name="Kuo A."/>
            <person name="Hayes R.D."/>
            <person name="Haridas S."/>
            <person name="Andreopoulos B."/>
            <person name="Riley R."/>
            <person name="LaButti K."/>
            <person name="Pangilinan J."/>
            <person name="Lipzen A."/>
            <person name="Amirebrahimi M."/>
            <person name="Yan J."/>
            <person name="Adam C."/>
            <person name="Keymanesh K."/>
            <person name="Ng V."/>
            <person name="Louie K."/>
            <person name="Northen T."/>
            <person name="Drula E."/>
            <person name="Henrissat B."/>
            <person name="Hsieh H.M."/>
            <person name="Youens-Clark K."/>
            <person name="Lutzoni F."/>
            <person name="Miadlikowska J."/>
            <person name="Eastwood D.C."/>
            <person name="Hamelin R.C."/>
            <person name="Grigoriev I.V."/>
            <person name="U'Ren J.M."/>
        </authorList>
    </citation>
    <scope>NUCLEOTIDE SEQUENCE [LARGE SCALE GENOMIC DNA]</scope>
    <source>
        <strain evidence="1 2">ER1909</strain>
    </source>
</reference>
<keyword evidence="2" id="KW-1185">Reference proteome</keyword>
<accession>A0ACC0D126</accession>
<gene>
    <name evidence="1" type="ORF">F4821DRAFT_238535</name>
</gene>
<sequence>MSAVPVVASARSGTASKARFLLSNQPTWSQTLSRMTNSRRRQYPQLRISPSRILALRLRSKTDRQKNAYRNTFEFGAKQRADRLPLLLLQAWLVRQDIRNEPDLSASICSITPLEWADRFHGLASRGWSKEDVDHWIWILSGEDGDVRVQRLTSTETPKPIFLTTLLARSDEKFRKAESLLSLMEYVSKNYFGPKPFSGSNTALPDRKLEMTDSQFLILLRRLVSHVLRLWPRSIVTVARFTVDYIRRMPSEAETNSYHRKCEVFNTALQLFQRPAATKALNNMEFNWRAQTILLAMSDNLDKPLIINRASYRAVREVMVGLKKSQTEKAVAMRYAKSWPPYRQDFDGLDAKRTAEDDYSRSVKAGILGREAGYPDDHYDQALGALGGMSASFPTVQTRSLPPKGRKGEEEDPNSYFRWAMLVRATRNPREAWKVFNDVASRTGKVPNVQVYAEMFTKLQARPLHPASNALPGDTRESFPIHDANYSEYELARLSPPTVRELYDQMISRGVKPEGHCLHILLINAESLEQGTRYLRDSGIDASSVNALALFKQPSFQALWKIPLLTLKDYIQLLCRLQPDRRGRQKILPNELLRIRHAIKLTRVRSGRRTTETSTFRLAWTIILRALARPHICLINSTQTNNDAEALAISLDVLDSIENTTGVDPEAFMYICRTVQKAALSRLTSREPQSGERTKGREYSPRIPDADTIASRLKTIFSQLSQVVKTPGFGSESLPSPKFLHNVGPAHLHTYMRTLAFLDDVDAMTGLLRWMLVHRRDVNDEAQRIEPRGHALVAKTLCAFQAFASPRLSHEEQVDLAARMEDGDGAETWRWPTPEEVEDYVQSDLRGGSQRLRRRALEGAWDGYGYGYSRQERREEVQGMASG</sequence>